<evidence type="ECO:0000256" key="1">
    <source>
        <dbReference type="ARBA" id="ARBA00006484"/>
    </source>
</evidence>
<evidence type="ECO:0000313" key="4">
    <source>
        <dbReference type="EMBL" id="QAA34850.1"/>
    </source>
</evidence>
<dbReference type="PRINTS" id="PR00081">
    <property type="entry name" value="GDHRDH"/>
</dbReference>
<accession>A0A410E0I6</accession>
<keyword evidence="5" id="KW-1185">Reference proteome</keyword>
<proteinExistence type="inferred from homology"/>
<dbReference type="KEGG" id="cmah:C1I91_26225"/>
<keyword evidence="2" id="KW-0560">Oxidoreductase</keyword>
<dbReference type="Proteomes" id="UP000286268">
    <property type="component" value="Chromosome"/>
</dbReference>
<dbReference type="InterPro" id="IPR002347">
    <property type="entry name" value="SDR_fam"/>
</dbReference>
<organism evidence="4 5">
    <name type="scientific">Clostridium manihotivorum</name>
    <dbReference type="NCBI Taxonomy" id="2320868"/>
    <lineage>
        <taxon>Bacteria</taxon>
        <taxon>Bacillati</taxon>
        <taxon>Bacillota</taxon>
        <taxon>Clostridia</taxon>
        <taxon>Eubacteriales</taxon>
        <taxon>Clostridiaceae</taxon>
        <taxon>Clostridium</taxon>
    </lineage>
</organism>
<dbReference type="Pfam" id="PF00106">
    <property type="entry name" value="adh_short"/>
    <property type="match status" value="1"/>
</dbReference>
<dbReference type="PANTHER" id="PTHR43391">
    <property type="entry name" value="RETINOL DEHYDROGENASE-RELATED"/>
    <property type="match status" value="1"/>
</dbReference>
<evidence type="ECO:0000256" key="3">
    <source>
        <dbReference type="RuleBase" id="RU000363"/>
    </source>
</evidence>
<sequence length="286" mass="31808">MKDFKNKVAVITGAANGFGVEFAKECAKREMKIVLADIDSENLKKVDETIKAMGAETLAVTLDVTVYEQVQALADKTIERFGQVDLLFNNAGVVVGGAAWEVPVRDWDWIIGTNVNGLVYGAKAFIPTMLKQDREAYIVNTASVAGLLTSPGLTIYHTTKHAAVALTESMYYDLQAMNSKIKMSVFCPGFVQTDLHNSYRHRPERFAADPQVDPYYATESYKRTLEVARHLIETGMPIDTIANTVFSAIEEEKFYITTHPEYEPIIGLRAKNILEGKNPDVSIFNK</sequence>
<dbReference type="FunFam" id="3.40.50.720:FF:000084">
    <property type="entry name" value="Short-chain dehydrogenase reductase"/>
    <property type="match status" value="1"/>
</dbReference>
<dbReference type="GO" id="GO:0016491">
    <property type="term" value="F:oxidoreductase activity"/>
    <property type="evidence" value="ECO:0007669"/>
    <property type="project" value="UniProtKB-KW"/>
</dbReference>
<dbReference type="Gene3D" id="3.40.50.720">
    <property type="entry name" value="NAD(P)-binding Rossmann-like Domain"/>
    <property type="match status" value="1"/>
</dbReference>
<protein>
    <submittedName>
        <fullName evidence="4">Short-chain dehydrogenase</fullName>
    </submittedName>
</protein>
<dbReference type="OrthoDB" id="9775296at2"/>
<dbReference type="RefSeq" id="WP_128215561.1">
    <property type="nucleotide sequence ID" value="NZ_CP025746.1"/>
</dbReference>
<gene>
    <name evidence="4" type="ORF">C1I91_26225</name>
</gene>
<dbReference type="GO" id="GO:0008206">
    <property type="term" value="P:bile acid metabolic process"/>
    <property type="evidence" value="ECO:0007669"/>
    <property type="project" value="UniProtKB-ARBA"/>
</dbReference>
<dbReference type="SUPFAM" id="SSF51735">
    <property type="entry name" value="NAD(P)-binding Rossmann-fold domains"/>
    <property type="match status" value="1"/>
</dbReference>
<dbReference type="PANTHER" id="PTHR43391:SF26">
    <property type="entry name" value="BLL7251 PROTEIN"/>
    <property type="match status" value="1"/>
</dbReference>
<evidence type="ECO:0000313" key="5">
    <source>
        <dbReference type="Proteomes" id="UP000286268"/>
    </source>
</evidence>
<comment type="similarity">
    <text evidence="1 3">Belongs to the short-chain dehydrogenases/reductases (SDR) family.</text>
</comment>
<evidence type="ECO:0000256" key="2">
    <source>
        <dbReference type="ARBA" id="ARBA00023002"/>
    </source>
</evidence>
<dbReference type="InterPro" id="IPR036291">
    <property type="entry name" value="NAD(P)-bd_dom_sf"/>
</dbReference>
<name>A0A410E0I6_9CLOT</name>
<dbReference type="PRINTS" id="PR00080">
    <property type="entry name" value="SDRFAMILY"/>
</dbReference>
<dbReference type="CDD" id="cd05233">
    <property type="entry name" value="SDR_c"/>
    <property type="match status" value="1"/>
</dbReference>
<dbReference type="NCBIfam" id="NF004843">
    <property type="entry name" value="PRK06194.1"/>
    <property type="match status" value="1"/>
</dbReference>
<reference evidence="4 5" key="1">
    <citation type="submission" date="2018-01" db="EMBL/GenBank/DDBJ databases">
        <title>Genome Sequencing and Assembly of Anaerobacter polyendosporus strain CT4.</title>
        <authorList>
            <person name="Tachaapaikoon C."/>
            <person name="Sutheeworapong S."/>
            <person name="Jenjaroenpun P."/>
            <person name="Wongsurawat T."/>
            <person name="Nookeaw I."/>
            <person name="Cheawchanlertfa P."/>
            <person name="Kosugi A."/>
            <person name="Cheevadhanarak S."/>
            <person name="Ratanakhanokchai K."/>
        </authorList>
    </citation>
    <scope>NUCLEOTIDE SEQUENCE [LARGE SCALE GENOMIC DNA]</scope>
    <source>
        <strain evidence="4 5">CT4</strain>
    </source>
</reference>
<dbReference type="EMBL" id="CP025746">
    <property type="protein sequence ID" value="QAA34850.1"/>
    <property type="molecule type" value="Genomic_DNA"/>
</dbReference>
<dbReference type="AlphaFoldDB" id="A0A410E0I6"/>